<dbReference type="PANTHER" id="PTHR30461:SF23">
    <property type="entry name" value="DNA RECOMBINASE-RELATED"/>
    <property type="match status" value="1"/>
</dbReference>
<evidence type="ECO:0000313" key="3">
    <source>
        <dbReference type="Proteomes" id="UP000604475"/>
    </source>
</evidence>
<proteinExistence type="predicted"/>
<gene>
    <name evidence="2" type="ORF">I7412_05170</name>
</gene>
<dbReference type="Proteomes" id="UP000604475">
    <property type="component" value="Unassembled WGS sequence"/>
</dbReference>
<keyword evidence="3" id="KW-1185">Reference proteome</keyword>
<protein>
    <submittedName>
        <fullName evidence="2">Recombinase family protein</fullName>
    </submittedName>
</protein>
<feature type="domain" description="Recombinase" evidence="1">
    <location>
        <begin position="169"/>
        <end position="297"/>
    </location>
</feature>
<dbReference type="InterPro" id="IPR006119">
    <property type="entry name" value="Resolv_N"/>
</dbReference>
<dbReference type="SUPFAM" id="SSF53041">
    <property type="entry name" value="Resolvase-like"/>
    <property type="match status" value="1"/>
</dbReference>
<dbReference type="Gene3D" id="3.40.50.1390">
    <property type="entry name" value="Resolvase, N-terminal catalytic domain"/>
    <property type="match status" value="1"/>
</dbReference>
<name>A0A937RCV7_9ACTN</name>
<dbReference type="Gene3D" id="3.90.1750.20">
    <property type="entry name" value="Putative Large Serine Recombinase, Chain B, Domain 2"/>
    <property type="match status" value="1"/>
</dbReference>
<dbReference type="EMBL" id="JAEACQ010000143">
    <property type="protein sequence ID" value="MBL7626569.1"/>
    <property type="molecule type" value="Genomic_DNA"/>
</dbReference>
<dbReference type="SMART" id="SM00857">
    <property type="entry name" value="Resolvase"/>
    <property type="match status" value="1"/>
</dbReference>
<dbReference type="RefSeq" id="WP_203003856.1">
    <property type="nucleotide sequence ID" value="NZ_JADWYU010000027.1"/>
</dbReference>
<dbReference type="Pfam" id="PF00239">
    <property type="entry name" value="Resolvase"/>
    <property type="match status" value="1"/>
</dbReference>
<evidence type="ECO:0000259" key="1">
    <source>
        <dbReference type="PROSITE" id="PS51737"/>
    </source>
</evidence>
<dbReference type="Pfam" id="PF07508">
    <property type="entry name" value="Recombinase"/>
    <property type="match status" value="1"/>
</dbReference>
<dbReference type="PROSITE" id="PS51737">
    <property type="entry name" value="RECOMBINASE_DNA_BIND"/>
    <property type="match status" value="1"/>
</dbReference>
<sequence length="506" mass="56247">MAHRRLRYVAYLRRSVDQTGEALGVEAQRELILLWAATQGVTITEWYCDNGITASRDDVVRPDYDRMIADIRDGADVPMVVVVEASRLNREETAVAAFSKLMRTAGGAVVAIDVAGGETVYDLSTTAGRVAFRDKATDAVNESEQISDRMYRWHARKRAAHEWSGGGRPYGWRRTVALSPDGRKIVITWVVDEDHAAIIREIARRLAAGEATGKICSDLNGRGVAGPGTTKHDHESTLWSMTSVRYIMRNPRLAGWYAEQGPDGVWSRVARSGTFPPILSDVEFDAVQVGLDAASRRRTTGTPVRRLLSGVVVCSVCQSKLRLIAASESWFRYNHAPLTMARKRTRKDCAGPTSIDGPELETHVRLAVTAYLARRSWERPEDTPAGLVERRAAQERRLDELAMKVASEEVTLELAGRTERIILAAIEEIDGKIRAQRRVRQSLTGPEAARVWAEADVKTPEGLTAARKVLTDVVDRIEITPGKQGNKPFDVTRVRIRWVNEEEETA</sequence>
<evidence type="ECO:0000313" key="2">
    <source>
        <dbReference type="EMBL" id="MBL7626569.1"/>
    </source>
</evidence>
<reference evidence="2" key="1">
    <citation type="submission" date="2020-12" db="EMBL/GenBank/DDBJ databases">
        <title>Genomic characterization of non-nitrogen-fixing Frankia strains.</title>
        <authorList>
            <person name="Carlos-Shanley C."/>
            <person name="Guerra T."/>
            <person name="Hahn D."/>
        </authorList>
    </citation>
    <scope>NUCLEOTIDE SEQUENCE</scope>
    <source>
        <strain evidence="2">CN6</strain>
    </source>
</reference>
<dbReference type="InterPro" id="IPR050639">
    <property type="entry name" value="SSR_resolvase"/>
</dbReference>
<dbReference type="InterPro" id="IPR036162">
    <property type="entry name" value="Resolvase-like_N_sf"/>
</dbReference>
<dbReference type="InterPro" id="IPR038109">
    <property type="entry name" value="DNA_bind_recomb_sf"/>
</dbReference>
<dbReference type="InterPro" id="IPR011109">
    <property type="entry name" value="DNA_bind_recombinase_dom"/>
</dbReference>
<dbReference type="GO" id="GO:0003677">
    <property type="term" value="F:DNA binding"/>
    <property type="evidence" value="ECO:0007669"/>
    <property type="project" value="InterPro"/>
</dbReference>
<dbReference type="PANTHER" id="PTHR30461">
    <property type="entry name" value="DNA-INVERTASE FROM LAMBDOID PROPHAGE"/>
    <property type="match status" value="1"/>
</dbReference>
<organism evidence="2 3">
    <name type="scientific">Frankia nepalensis</name>
    <dbReference type="NCBI Taxonomy" id="1836974"/>
    <lineage>
        <taxon>Bacteria</taxon>
        <taxon>Bacillati</taxon>
        <taxon>Actinomycetota</taxon>
        <taxon>Actinomycetes</taxon>
        <taxon>Frankiales</taxon>
        <taxon>Frankiaceae</taxon>
        <taxon>Frankia</taxon>
    </lineage>
</organism>
<comment type="caution">
    <text evidence="2">The sequence shown here is derived from an EMBL/GenBank/DDBJ whole genome shotgun (WGS) entry which is preliminary data.</text>
</comment>
<dbReference type="CDD" id="cd00338">
    <property type="entry name" value="Ser_Recombinase"/>
    <property type="match status" value="1"/>
</dbReference>
<accession>A0A937RCV7</accession>
<dbReference type="AlphaFoldDB" id="A0A937RCV7"/>
<dbReference type="GO" id="GO:0000150">
    <property type="term" value="F:DNA strand exchange activity"/>
    <property type="evidence" value="ECO:0007669"/>
    <property type="project" value="InterPro"/>
</dbReference>